<gene>
    <name evidence="1" type="ORF">E1293_20730</name>
</gene>
<organism evidence="1 2">
    <name type="scientific">Actinomadura darangshiensis</name>
    <dbReference type="NCBI Taxonomy" id="705336"/>
    <lineage>
        <taxon>Bacteria</taxon>
        <taxon>Bacillati</taxon>
        <taxon>Actinomycetota</taxon>
        <taxon>Actinomycetes</taxon>
        <taxon>Streptosporangiales</taxon>
        <taxon>Thermomonosporaceae</taxon>
        <taxon>Actinomadura</taxon>
    </lineage>
</organism>
<accession>A0A4R5B2V4</accession>
<evidence type="ECO:0000313" key="1">
    <source>
        <dbReference type="EMBL" id="TDD80438.1"/>
    </source>
</evidence>
<dbReference type="EMBL" id="SMKY01000092">
    <property type="protein sequence ID" value="TDD80438.1"/>
    <property type="molecule type" value="Genomic_DNA"/>
</dbReference>
<reference evidence="1 2" key="1">
    <citation type="submission" date="2019-03" db="EMBL/GenBank/DDBJ databases">
        <title>Draft genome sequences of novel Actinobacteria.</title>
        <authorList>
            <person name="Sahin N."/>
            <person name="Ay H."/>
            <person name="Saygin H."/>
        </authorList>
    </citation>
    <scope>NUCLEOTIDE SEQUENCE [LARGE SCALE GENOMIC DNA]</scope>
    <source>
        <strain evidence="1 2">DSM 45941</strain>
    </source>
</reference>
<dbReference type="AlphaFoldDB" id="A0A4R5B2V4"/>
<evidence type="ECO:0000313" key="2">
    <source>
        <dbReference type="Proteomes" id="UP000295578"/>
    </source>
</evidence>
<keyword evidence="2" id="KW-1185">Reference proteome</keyword>
<dbReference type="RefSeq" id="WP_132199095.1">
    <property type="nucleotide sequence ID" value="NZ_SMKY01000092.1"/>
</dbReference>
<dbReference type="Proteomes" id="UP000295578">
    <property type="component" value="Unassembled WGS sequence"/>
</dbReference>
<dbReference type="OrthoDB" id="3479147at2"/>
<protein>
    <submittedName>
        <fullName evidence="1">Uncharacterized protein</fullName>
    </submittedName>
</protein>
<sequence>MTVQGEVETTSEVRRALHALEEQVQAVWSAVIESEDGQELAGAGMTVEKVTDLLDLIWSIVKTVMERSEQILERDVTERIPGSSSEVLETALVHLAYGHEGLGVARHLLGVARGDLSRLEREKSG</sequence>
<proteinExistence type="predicted"/>
<comment type="caution">
    <text evidence="1">The sequence shown here is derived from an EMBL/GenBank/DDBJ whole genome shotgun (WGS) entry which is preliminary data.</text>
</comment>
<name>A0A4R5B2V4_9ACTN</name>